<dbReference type="Pfam" id="PF13668">
    <property type="entry name" value="Ferritin_2"/>
    <property type="match status" value="1"/>
</dbReference>
<dbReference type="InterPro" id="IPR052965">
    <property type="entry name" value="Pigment-catalase-like"/>
</dbReference>
<protein>
    <recommendedName>
        <fullName evidence="3">Dessication-associated protein</fullName>
    </recommendedName>
</protein>
<evidence type="ECO:0000313" key="2">
    <source>
        <dbReference type="EMBL" id="CAA9314039.1"/>
    </source>
</evidence>
<dbReference type="AlphaFoldDB" id="A0A6J4KSC3"/>
<evidence type="ECO:0000256" key="1">
    <source>
        <dbReference type="SAM" id="MobiDB-lite"/>
    </source>
</evidence>
<dbReference type="EMBL" id="CADCUC010000122">
    <property type="protein sequence ID" value="CAA9314039.1"/>
    <property type="molecule type" value="Genomic_DNA"/>
</dbReference>
<evidence type="ECO:0008006" key="3">
    <source>
        <dbReference type="Google" id="ProtNLM"/>
    </source>
</evidence>
<organism evidence="2">
    <name type="scientific">uncultured Microvirga sp</name>
    <dbReference type="NCBI Taxonomy" id="412392"/>
    <lineage>
        <taxon>Bacteria</taxon>
        <taxon>Pseudomonadati</taxon>
        <taxon>Pseudomonadota</taxon>
        <taxon>Alphaproteobacteria</taxon>
        <taxon>Hyphomicrobiales</taxon>
        <taxon>Methylobacteriaceae</taxon>
        <taxon>Microvirga</taxon>
        <taxon>environmental samples</taxon>
    </lineage>
</organism>
<dbReference type="PANTHER" id="PTHR31694">
    <property type="entry name" value="DESICCATION-LIKE PROTEIN"/>
    <property type="match status" value="1"/>
</dbReference>
<dbReference type="PANTHER" id="PTHR31694:SF26">
    <property type="entry name" value="OS05G0151100 PROTEIN"/>
    <property type="match status" value="1"/>
</dbReference>
<sequence length="164" mass="17487">RPTLDIGGAFTTLARAAGLVGNNQDFDAYANEDNFLLAAFVFEDVGVTAYQGAAPLLTDRSVLAAAAGLLAVEAYHASLIRTVLFNRGRFGETARISNLRDSLDSEGDKDQDIGGPDRSNIVPADSDGLTFPRSTREVLNIVYGRRGAGSGLFFPDSFNGNIRE</sequence>
<gene>
    <name evidence="2" type="ORF">AVDCRST_MAG90-633</name>
</gene>
<reference evidence="2" key="1">
    <citation type="submission" date="2020-02" db="EMBL/GenBank/DDBJ databases">
        <authorList>
            <person name="Meier V. D."/>
        </authorList>
    </citation>
    <scope>NUCLEOTIDE SEQUENCE</scope>
    <source>
        <strain evidence="2">AVDCRST_MAG90</strain>
    </source>
</reference>
<proteinExistence type="predicted"/>
<feature type="region of interest" description="Disordered" evidence="1">
    <location>
        <begin position="101"/>
        <end position="126"/>
    </location>
</feature>
<name>A0A6J4KSC3_9HYPH</name>
<feature type="compositionally biased region" description="Basic and acidic residues" evidence="1">
    <location>
        <begin position="101"/>
        <end position="112"/>
    </location>
</feature>
<feature type="non-terminal residue" evidence="2">
    <location>
        <position position="1"/>
    </location>
</feature>
<accession>A0A6J4KSC3</accession>